<dbReference type="GO" id="GO:0016301">
    <property type="term" value="F:kinase activity"/>
    <property type="evidence" value="ECO:0007669"/>
    <property type="project" value="UniProtKB-KW"/>
</dbReference>
<protein>
    <submittedName>
        <fullName evidence="8">Sensor kinase</fullName>
    </submittedName>
</protein>
<dbReference type="RefSeq" id="WP_011051135.1">
    <property type="nucleotide sequence ID" value="NZ_CAVLHM010000018.1"/>
</dbReference>
<feature type="transmembrane region" description="Helical" evidence="6">
    <location>
        <begin position="182"/>
        <end position="199"/>
    </location>
</feature>
<evidence type="ECO:0000256" key="2">
    <source>
        <dbReference type="ARBA" id="ARBA00022475"/>
    </source>
</evidence>
<sequence length="512" mass="57881">MAVAKELVRGMLISVCYCLVFLMLWRFSLDQWYLPVGLRVVTLLYRPYREWPFLLVGDAAAMLFLRIPLGELQGFSPLWSYLSPLLHAPLIACAIGVLRYRAPYIVKREQWLIPAALALALWNALCSLLLNGLLGGPQIYPVIDLMLRYGAGSYLGVITLLLPVMLWANWNAGPVRSSFPRDVAIAVVVILGLFFILGVLNDPSIRNVLMVAMLVPMAILTFRHGWKGTALGALLASFSIEFSMPKVYQVGFFDQNVFNFQLLYAVVTTLLFIFDARLREPVPHSRSNQSNTDVYEFARKSYASAERLLRNRVLEYTDINVQINRMRKDVVADLRAKGQHSVAMEMTRVSVIESQLLQQYVAALYPLEIETHGLYQALRSPALERFCGSQFECVFRGNCRNLSLEMQLSAYRCVLNCVEILPPAGRHFIQVRAWAARETRGVAVRVIADSSSAEAARRDLNDVEAELKARLKAHGGMFHRRHALVLTFLVTEANPMQVRETRSTDPRLLRAM</sequence>
<dbReference type="KEGG" id="xcu:J159_01921"/>
<keyword evidence="4 6" id="KW-1133">Transmembrane helix</keyword>
<feature type="transmembrane region" description="Helical" evidence="6">
    <location>
        <begin position="205"/>
        <end position="222"/>
    </location>
</feature>
<dbReference type="Pfam" id="PF05231">
    <property type="entry name" value="MASE1"/>
    <property type="match status" value="1"/>
</dbReference>
<dbReference type="KEGG" id="xcr:J163_01921"/>
<evidence type="ECO:0000256" key="3">
    <source>
        <dbReference type="ARBA" id="ARBA00022692"/>
    </source>
</evidence>
<dbReference type="InterPro" id="IPR007895">
    <property type="entry name" value="MASE1"/>
</dbReference>
<evidence type="ECO:0000256" key="5">
    <source>
        <dbReference type="ARBA" id="ARBA00023136"/>
    </source>
</evidence>
<feature type="transmembrane region" description="Helical" evidence="6">
    <location>
        <begin position="260"/>
        <end position="278"/>
    </location>
</feature>
<evidence type="ECO:0000313" key="8">
    <source>
        <dbReference type="EMBL" id="CEG16070.1"/>
    </source>
</evidence>
<keyword evidence="8" id="KW-0808">Transferase</keyword>
<dbReference type="EMBL" id="CCXZ01000117">
    <property type="protein sequence ID" value="CEG16070.1"/>
    <property type="molecule type" value="Genomic_DNA"/>
</dbReference>
<evidence type="ECO:0000256" key="1">
    <source>
        <dbReference type="ARBA" id="ARBA00004651"/>
    </source>
</evidence>
<feature type="transmembrane region" description="Helical" evidence="6">
    <location>
        <begin position="146"/>
        <end position="170"/>
    </location>
</feature>
<evidence type="ECO:0000256" key="6">
    <source>
        <dbReference type="SAM" id="Phobius"/>
    </source>
</evidence>
<keyword evidence="3 6" id="KW-0812">Transmembrane</keyword>
<feature type="transmembrane region" description="Helical" evidence="6">
    <location>
        <begin position="81"/>
        <end position="100"/>
    </location>
</feature>
<comment type="caution">
    <text evidence="8">The sequence shown here is derived from an EMBL/GenBank/DDBJ whole genome shotgun (WGS) entry which is preliminary data.</text>
</comment>
<comment type="subcellular location">
    <subcellularLocation>
        <location evidence="1">Cell membrane</location>
        <topology evidence="1">Multi-pass membrane protein</topology>
    </subcellularLocation>
</comment>
<dbReference type="Proteomes" id="UP000052230">
    <property type="component" value="Unassembled WGS sequence"/>
</dbReference>
<evidence type="ECO:0000313" key="9">
    <source>
        <dbReference type="Proteomes" id="UP000052230"/>
    </source>
</evidence>
<dbReference type="KEGG" id="xcf:J172_01924"/>
<feature type="transmembrane region" description="Helical" evidence="6">
    <location>
        <begin position="229"/>
        <end position="248"/>
    </location>
</feature>
<proteinExistence type="predicted"/>
<keyword evidence="2" id="KW-1003">Cell membrane</keyword>
<name>A0A0U5FIS5_XANCI</name>
<dbReference type="KEGG" id="xcn:J169_01930"/>
<feature type="transmembrane region" description="Helical" evidence="6">
    <location>
        <begin position="112"/>
        <end position="134"/>
    </location>
</feature>
<dbReference type="KEGG" id="xcm:J164_01921"/>
<keyword evidence="9" id="KW-1185">Reference proteome</keyword>
<accession>A0A0U5FIS5</accession>
<evidence type="ECO:0000256" key="4">
    <source>
        <dbReference type="ARBA" id="ARBA00022989"/>
    </source>
</evidence>
<dbReference type="OMA" id="NVQINRM"/>
<organism evidence="8 9">
    <name type="scientific">Xanthomonas citri pv. citri</name>
    <dbReference type="NCBI Taxonomy" id="611301"/>
    <lineage>
        <taxon>Bacteria</taxon>
        <taxon>Pseudomonadati</taxon>
        <taxon>Pseudomonadota</taxon>
        <taxon>Gammaproteobacteria</taxon>
        <taxon>Lysobacterales</taxon>
        <taxon>Lysobacteraceae</taxon>
        <taxon>Xanthomonas</taxon>
    </lineage>
</organism>
<dbReference type="GeneID" id="66910927"/>
<evidence type="ECO:0000259" key="7">
    <source>
        <dbReference type="Pfam" id="PF05231"/>
    </source>
</evidence>
<dbReference type="GO" id="GO:0005886">
    <property type="term" value="C:plasma membrane"/>
    <property type="evidence" value="ECO:0007669"/>
    <property type="project" value="UniProtKB-SubCell"/>
</dbReference>
<gene>
    <name evidence="8" type="ORF">XAC3562_250004</name>
</gene>
<dbReference type="AlphaFoldDB" id="A0A0U5FIS5"/>
<reference evidence="8 9" key="1">
    <citation type="submission" date="2014-09" db="EMBL/GenBank/DDBJ databases">
        <authorList>
            <person name="Regsiter A."/>
        </authorList>
    </citation>
    <scope>NUCLEOTIDE SEQUENCE [LARGE SCALE GENOMIC DNA]</scope>
</reference>
<keyword evidence="5 6" id="KW-0472">Membrane</keyword>
<dbReference type="KEGG" id="xcw:J162_01921"/>
<feature type="transmembrane region" description="Helical" evidence="6">
    <location>
        <begin position="12"/>
        <end position="29"/>
    </location>
</feature>
<keyword evidence="8" id="KW-0418">Kinase</keyword>
<feature type="domain" description="MASE1" evidence="7">
    <location>
        <begin position="2"/>
        <end position="280"/>
    </location>
</feature>